<organism evidence="1 2">
    <name type="scientific">Aspergillus tanneri</name>
    <dbReference type="NCBI Taxonomy" id="1220188"/>
    <lineage>
        <taxon>Eukaryota</taxon>
        <taxon>Fungi</taxon>
        <taxon>Dikarya</taxon>
        <taxon>Ascomycota</taxon>
        <taxon>Pezizomycotina</taxon>
        <taxon>Eurotiomycetes</taxon>
        <taxon>Eurotiomycetidae</taxon>
        <taxon>Eurotiales</taxon>
        <taxon>Aspergillaceae</taxon>
        <taxon>Aspergillus</taxon>
        <taxon>Aspergillus subgen. Circumdati</taxon>
    </lineage>
</organism>
<dbReference type="EMBL" id="SOSA01000223">
    <property type="protein sequence ID" value="THC94146.1"/>
    <property type="molecule type" value="Genomic_DNA"/>
</dbReference>
<proteinExistence type="predicted"/>
<keyword evidence="2" id="KW-1185">Reference proteome</keyword>
<dbReference type="Proteomes" id="UP000308092">
    <property type="component" value="Unassembled WGS sequence"/>
</dbReference>
<accession>A0A4S3JFK9</accession>
<evidence type="ECO:0000313" key="2">
    <source>
        <dbReference type="Proteomes" id="UP000308092"/>
    </source>
</evidence>
<comment type="caution">
    <text evidence="1">The sequence shown here is derived from an EMBL/GenBank/DDBJ whole genome shotgun (WGS) entry which is preliminary data.</text>
</comment>
<dbReference type="AlphaFoldDB" id="A0A4S3JFK9"/>
<protein>
    <submittedName>
        <fullName evidence="1">Uncharacterized protein</fullName>
    </submittedName>
</protein>
<evidence type="ECO:0000313" key="1">
    <source>
        <dbReference type="EMBL" id="THC94146.1"/>
    </source>
</evidence>
<dbReference type="VEuPathDB" id="FungiDB:EYZ11_006354"/>
<name>A0A4S3JFK9_9EURO</name>
<sequence length="42" mass="4653">MNQHYNGAKYILANVNPGEISRTTYSIDPARIENLTKDGTGE</sequence>
<gene>
    <name evidence="1" type="ORF">EYZ11_006354</name>
</gene>
<reference evidence="1 2" key="1">
    <citation type="submission" date="2019-03" db="EMBL/GenBank/DDBJ databases">
        <title>The genome sequence of a newly discovered highly antifungal drug resistant Aspergillus species, Aspergillus tanneri NIH 1004.</title>
        <authorList>
            <person name="Mounaud S."/>
            <person name="Singh I."/>
            <person name="Joardar V."/>
            <person name="Pakala S."/>
            <person name="Pakala S."/>
            <person name="Venepally P."/>
            <person name="Hoover J."/>
            <person name="Nierman W."/>
            <person name="Chung J."/>
            <person name="Losada L."/>
        </authorList>
    </citation>
    <scope>NUCLEOTIDE SEQUENCE [LARGE SCALE GENOMIC DNA]</scope>
    <source>
        <strain evidence="1 2">NIH1004</strain>
    </source>
</reference>